<gene>
    <name evidence="1" type="ORF">S01H4_49373</name>
</gene>
<sequence length="103" mass="11931">MSKNKKEGSLDVPIFRYANEEFQVDFSINQDEIGASELGYGWKKIVIRKIYEIEEPSTMRMLAGKIGHEIIEYKPIRTKIVQRINDLLGIKGKPISIVKKEDY</sequence>
<comment type="caution">
    <text evidence="1">The sequence shown here is derived from an EMBL/GenBank/DDBJ whole genome shotgun (WGS) entry which is preliminary data.</text>
</comment>
<dbReference type="AlphaFoldDB" id="X1CSB2"/>
<proteinExistence type="predicted"/>
<dbReference type="EMBL" id="BART01027924">
    <property type="protein sequence ID" value="GAG98953.1"/>
    <property type="molecule type" value="Genomic_DNA"/>
</dbReference>
<accession>X1CSB2</accession>
<evidence type="ECO:0000313" key="1">
    <source>
        <dbReference type="EMBL" id="GAG98953.1"/>
    </source>
</evidence>
<name>X1CSB2_9ZZZZ</name>
<feature type="non-terminal residue" evidence="1">
    <location>
        <position position="103"/>
    </location>
</feature>
<reference evidence="1" key="1">
    <citation type="journal article" date="2014" name="Front. Microbiol.">
        <title>High frequency of phylogenetically diverse reductive dehalogenase-homologous genes in deep subseafloor sedimentary metagenomes.</title>
        <authorList>
            <person name="Kawai M."/>
            <person name="Futagami T."/>
            <person name="Toyoda A."/>
            <person name="Takaki Y."/>
            <person name="Nishi S."/>
            <person name="Hori S."/>
            <person name="Arai W."/>
            <person name="Tsubouchi T."/>
            <person name="Morono Y."/>
            <person name="Uchiyama I."/>
            <person name="Ito T."/>
            <person name="Fujiyama A."/>
            <person name="Inagaki F."/>
            <person name="Takami H."/>
        </authorList>
    </citation>
    <scope>NUCLEOTIDE SEQUENCE</scope>
    <source>
        <strain evidence="1">Expedition CK06-06</strain>
    </source>
</reference>
<organism evidence="1">
    <name type="scientific">marine sediment metagenome</name>
    <dbReference type="NCBI Taxonomy" id="412755"/>
    <lineage>
        <taxon>unclassified sequences</taxon>
        <taxon>metagenomes</taxon>
        <taxon>ecological metagenomes</taxon>
    </lineage>
</organism>
<protein>
    <submittedName>
        <fullName evidence="1">Uncharacterized protein</fullName>
    </submittedName>
</protein>